<organism evidence="5 6">
    <name type="scientific">Corynebacterium lipophilum</name>
    <dbReference type="NCBI Taxonomy" id="2804918"/>
    <lineage>
        <taxon>Bacteria</taxon>
        <taxon>Bacillati</taxon>
        <taxon>Actinomycetota</taxon>
        <taxon>Actinomycetes</taxon>
        <taxon>Mycobacteriales</taxon>
        <taxon>Corynebacteriaceae</taxon>
        <taxon>Corynebacterium</taxon>
    </lineage>
</organism>
<reference evidence="5 6" key="1">
    <citation type="submission" date="2021-01" db="EMBL/GenBank/DDBJ databases">
        <title>Identification and Characterization of Corynebacterium sp.</title>
        <authorList>
            <person name="Luo Q."/>
            <person name="Qu P."/>
            <person name="Chen Q."/>
        </authorList>
    </citation>
    <scope>NUCLEOTIDE SEQUENCE [LARGE SCALE GENOMIC DNA]</scope>
    <source>
        <strain evidence="5 6">MC-18</strain>
    </source>
</reference>
<dbReference type="Pfam" id="PF00005">
    <property type="entry name" value="ABC_tran"/>
    <property type="match status" value="2"/>
</dbReference>
<dbReference type="GO" id="GO:0005524">
    <property type="term" value="F:ATP binding"/>
    <property type="evidence" value="ECO:0007669"/>
    <property type="project" value="UniProtKB-KW"/>
</dbReference>
<evidence type="ECO:0000256" key="3">
    <source>
        <dbReference type="ARBA" id="ARBA00022840"/>
    </source>
</evidence>
<dbReference type="GO" id="GO:0055085">
    <property type="term" value="P:transmembrane transport"/>
    <property type="evidence" value="ECO:0007669"/>
    <property type="project" value="UniProtKB-ARBA"/>
</dbReference>
<dbReference type="NCBIfam" id="NF008453">
    <property type="entry name" value="PRK11308.1"/>
    <property type="match status" value="2"/>
</dbReference>
<evidence type="ECO:0000313" key="6">
    <source>
        <dbReference type="Proteomes" id="UP001205920"/>
    </source>
</evidence>
<dbReference type="GO" id="GO:0016887">
    <property type="term" value="F:ATP hydrolysis activity"/>
    <property type="evidence" value="ECO:0007669"/>
    <property type="project" value="InterPro"/>
</dbReference>
<dbReference type="Gene3D" id="3.40.50.300">
    <property type="entry name" value="P-loop containing nucleotide triphosphate hydrolases"/>
    <property type="match status" value="2"/>
</dbReference>
<dbReference type="Pfam" id="PF08352">
    <property type="entry name" value="oligo_HPY"/>
    <property type="match status" value="1"/>
</dbReference>
<gene>
    <name evidence="5" type="ORF">JMN37_02325</name>
</gene>
<dbReference type="EMBL" id="JAEUWV010000002">
    <property type="protein sequence ID" value="MCO6393826.1"/>
    <property type="molecule type" value="Genomic_DNA"/>
</dbReference>
<feature type="domain" description="ABC transporter" evidence="4">
    <location>
        <begin position="278"/>
        <end position="518"/>
    </location>
</feature>
<dbReference type="SUPFAM" id="SSF52540">
    <property type="entry name" value="P-loop containing nucleoside triphosphate hydrolases"/>
    <property type="match status" value="2"/>
</dbReference>
<dbReference type="InterPro" id="IPR027417">
    <property type="entry name" value="P-loop_NTPase"/>
</dbReference>
<keyword evidence="6" id="KW-1185">Reference proteome</keyword>
<dbReference type="PROSITE" id="PS50893">
    <property type="entry name" value="ABC_TRANSPORTER_2"/>
    <property type="match status" value="2"/>
</dbReference>
<evidence type="ECO:0000256" key="1">
    <source>
        <dbReference type="ARBA" id="ARBA00022448"/>
    </source>
</evidence>
<dbReference type="InterPro" id="IPR050319">
    <property type="entry name" value="ABC_transp_ATP-bind"/>
</dbReference>
<dbReference type="AlphaFoldDB" id="A0AAW5HVI3"/>
<dbReference type="SMART" id="SM00382">
    <property type="entry name" value="AAA"/>
    <property type="match status" value="2"/>
</dbReference>
<accession>A0AAW5HVI3</accession>
<keyword evidence="2" id="KW-0547">Nucleotide-binding</keyword>
<dbReference type="InterPro" id="IPR017871">
    <property type="entry name" value="ABC_transporter-like_CS"/>
</dbReference>
<comment type="caution">
    <text evidence="5">The sequence shown here is derived from an EMBL/GenBank/DDBJ whole genome shotgun (WGS) entry which is preliminary data.</text>
</comment>
<dbReference type="RefSeq" id="WP_252930968.1">
    <property type="nucleotide sequence ID" value="NZ_JAEUWV010000002.1"/>
</dbReference>
<sequence>MQPLQPLLEVRGLTVAYGNQPPSAQDVSFSVAPGKLTAIVGESGSGKTTSVMATLGLLGGSVRVLDGAVYFQGKDITQLSPRQWRQLRGAKIGLVPQDPNNSLNPLKPVGASIEEAMAVHGIGTAVSRRARALELMEAVGIDDPQRRHGQYPHELSGGMKQRVLIAAAIAPEPQVLIADEPTSALDVTVQEKVLDVLDEMRERLNLGIVLITHDLAVAGDRADDVVIMQRGVVVEEGPAAEVLADPQEEYSQRLLADAPSLAVANAYHRPAPDGDVLVRVDHLRQEYGDFVAVNDVSFEVKRGSTHAIVGESGSGKTTTGRAISLFRDPTSGSVTIGGNVVTGVDDATRRKLRSTVQLVHQNPFSSLNPKMTVEAIVAEPVRNLTGASKREARAKAHEVLARVALDPQQFARRTPSQLSGGQRQRVAIARALVVEPELVVFDEAVSALDVTVQAQILRLLEGLQQELGLTYIFISHDLAVVRQVSDTVSVLSRGTQVEYGPTDDVFQWPRHEVTKNLIHAIPGARFRARQLGEFSV</sequence>
<dbReference type="PANTHER" id="PTHR43776">
    <property type="entry name" value="TRANSPORT ATP-BINDING PROTEIN"/>
    <property type="match status" value="1"/>
</dbReference>
<dbReference type="Proteomes" id="UP001205920">
    <property type="component" value="Unassembled WGS sequence"/>
</dbReference>
<evidence type="ECO:0000313" key="5">
    <source>
        <dbReference type="EMBL" id="MCO6393826.1"/>
    </source>
</evidence>
<evidence type="ECO:0000256" key="2">
    <source>
        <dbReference type="ARBA" id="ARBA00022741"/>
    </source>
</evidence>
<keyword evidence="1" id="KW-0813">Transport</keyword>
<dbReference type="CDD" id="cd03257">
    <property type="entry name" value="ABC_NikE_OppD_transporters"/>
    <property type="match status" value="2"/>
</dbReference>
<dbReference type="InterPro" id="IPR003439">
    <property type="entry name" value="ABC_transporter-like_ATP-bd"/>
</dbReference>
<evidence type="ECO:0000259" key="4">
    <source>
        <dbReference type="PROSITE" id="PS50893"/>
    </source>
</evidence>
<feature type="domain" description="ABC transporter" evidence="4">
    <location>
        <begin position="8"/>
        <end position="255"/>
    </location>
</feature>
<dbReference type="PROSITE" id="PS00211">
    <property type="entry name" value="ABC_TRANSPORTER_1"/>
    <property type="match status" value="2"/>
</dbReference>
<dbReference type="GO" id="GO:0015833">
    <property type="term" value="P:peptide transport"/>
    <property type="evidence" value="ECO:0007669"/>
    <property type="project" value="InterPro"/>
</dbReference>
<protein>
    <submittedName>
        <fullName evidence="5">ABC transporter ATP-binding protein</fullName>
    </submittedName>
</protein>
<name>A0AAW5HVI3_9CORY</name>
<dbReference type="InterPro" id="IPR003593">
    <property type="entry name" value="AAA+_ATPase"/>
</dbReference>
<keyword evidence="3 5" id="KW-0067">ATP-binding</keyword>
<dbReference type="InterPro" id="IPR013563">
    <property type="entry name" value="Oligopep_ABC_C"/>
</dbReference>
<proteinExistence type="predicted"/>